<organism evidence="2 3">
    <name type="scientific">Haloterrigena salina JCM 13891</name>
    <dbReference type="NCBI Taxonomy" id="1227488"/>
    <lineage>
        <taxon>Archaea</taxon>
        <taxon>Methanobacteriati</taxon>
        <taxon>Methanobacteriota</taxon>
        <taxon>Stenosarchaea group</taxon>
        <taxon>Halobacteria</taxon>
        <taxon>Halobacteriales</taxon>
        <taxon>Natrialbaceae</taxon>
        <taxon>Haloterrigena</taxon>
    </lineage>
</organism>
<gene>
    <name evidence="2" type="ORF">C477_03110</name>
</gene>
<dbReference type="PATRIC" id="fig|1227488.3.peg.612"/>
<comment type="caution">
    <text evidence="2">The sequence shown here is derived from an EMBL/GenBank/DDBJ whole genome shotgun (WGS) entry which is preliminary data.</text>
</comment>
<dbReference type="EMBL" id="AOIS01000012">
    <property type="protein sequence ID" value="ELZ23069.1"/>
    <property type="molecule type" value="Genomic_DNA"/>
</dbReference>
<reference evidence="2 3" key="1">
    <citation type="journal article" date="2014" name="PLoS Genet.">
        <title>Phylogenetically driven sequencing of extremely halophilic archaea reveals strategies for static and dynamic osmo-response.</title>
        <authorList>
            <person name="Becker E.A."/>
            <person name="Seitzer P.M."/>
            <person name="Tritt A."/>
            <person name="Larsen D."/>
            <person name="Krusor M."/>
            <person name="Yao A.I."/>
            <person name="Wu D."/>
            <person name="Madern D."/>
            <person name="Eisen J.A."/>
            <person name="Darling A.E."/>
            <person name="Facciotti M.T."/>
        </authorList>
    </citation>
    <scope>NUCLEOTIDE SEQUENCE [LARGE SCALE GENOMIC DNA]</scope>
    <source>
        <strain evidence="2 3">JCM 13891</strain>
    </source>
</reference>
<dbReference type="RefSeq" id="WP_008892956.1">
    <property type="nucleotide sequence ID" value="NZ_AOIS01000012.1"/>
</dbReference>
<dbReference type="STRING" id="1227488.C477_03110"/>
<feature type="compositionally biased region" description="Basic and acidic residues" evidence="1">
    <location>
        <begin position="172"/>
        <end position="199"/>
    </location>
</feature>
<evidence type="ECO:0000313" key="2">
    <source>
        <dbReference type="EMBL" id="ELZ23069.1"/>
    </source>
</evidence>
<feature type="region of interest" description="Disordered" evidence="1">
    <location>
        <begin position="159"/>
        <end position="199"/>
    </location>
</feature>
<evidence type="ECO:0000256" key="1">
    <source>
        <dbReference type="SAM" id="MobiDB-lite"/>
    </source>
</evidence>
<evidence type="ECO:0000313" key="3">
    <source>
        <dbReference type="Proteomes" id="UP000011657"/>
    </source>
</evidence>
<proteinExistence type="predicted"/>
<accession>M0CMI3</accession>
<dbReference type="OrthoDB" id="50488at2157"/>
<protein>
    <submittedName>
        <fullName evidence="2">Uncharacterized protein</fullName>
    </submittedName>
</protein>
<sequence>MTATDITRRRFGLGFTGALSVLASGCLNSITGGDDHEHEHDDPPWEWGGLYDLEQGTYLYTYHEGPDPDMHFAIVPTDEDGEHGLFHAGETATELFERDEADASVSDGDAVQPSSETLYRVDFESEGETAIELEVESKGLYSLFTAHVPEEFDAVLRSETGEELTPTVTEQHSSHGHDDSENHSHDGNESHGHDDEHEH</sequence>
<dbReference type="Proteomes" id="UP000011657">
    <property type="component" value="Unassembled WGS sequence"/>
</dbReference>
<name>M0CMI3_9EURY</name>
<dbReference type="AlphaFoldDB" id="M0CMI3"/>
<keyword evidence="3" id="KW-1185">Reference proteome</keyword>